<dbReference type="Pfam" id="PF13443">
    <property type="entry name" value="HTH_26"/>
    <property type="match status" value="1"/>
</dbReference>
<dbReference type="InterPro" id="IPR001387">
    <property type="entry name" value="Cro/C1-type_HTH"/>
</dbReference>
<proteinExistence type="predicted"/>
<gene>
    <name evidence="2" type="ORF">GCM10011346_09370</name>
</gene>
<sequence>MKKVHLQLNQLLYHQGLSITQLHIKTGIRRATLSELASGKRQRIQLEHIDKIVNALNIKDMNELFRIEENDE</sequence>
<name>A0ABQ2NR84_9BACI</name>
<dbReference type="Proteomes" id="UP000641206">
    <property type="component" value="Unassembled WGS sequence"/>
</dbReference>
<keyword evidence="3" id="KW-1185">Reference proteome</keyword>
<reference evidence="3" key="1">
    <citation type="journal article" date="2019" name="Int. J. Syst. Evol. Microbiol.">
        <title>The Global Catalogue of Microorganisms (GCM) 10K type strain sequencing project: providing services to taxonomists for standard genome sequencing and annotation.</title>
        <authorList>
            <consortium name="The Broad Institute Genomics Platform"/>
            <consortium name="The Broad Institute Genome Sequencing Center for Infectious Disease"/>
            <person name="Wu L."/>
            <person name="Ma J."/>
        </authorList>
    </citation>
    <scope>NUCLEOTIDE SEQUENCE [LARGE SCALE GENOMIC DNA]</scope>
    <source>
        <strain evidence="3">CGMCC 1.7693</strain>
    </source>
</reference>
<dbReference type="PROSITE" id="PS50943">
    <property type="entry name" value="HTH_CROC1"/>
    <property type="match status" value="1"/>
</dbReference>
<comment type="caution">
    <text evidence="2">The sequence shown here is derived from an EMBL/GenBank/DDBJ whole genome shotgun (WGS) entry which is preliminary data.</text>
</comment>
<evidence type="ECO:0000259" key="1">
    <source>
        <dbReference type="PROSITE" id="PS50943"/>
    </source>
</evidence>
<accession>A0ABQ2NR84</accession>
<dbReference type="SUPFAM" id="SSF47413">
    <property type="entry name" value="lambda repressor-like DNA-binding domains"/>
    <property type="match status" value="1"/>
</dbReference>
<dbReference type="InterPro" id="IPR010982">
    <property type="entry name" value="Lambda_DNA-bd_dom_sf"/>
</dbReference>
<dbReference type="CDD" id="cd00093">
    <property type="entry name" value="HTH_XRE"/>
    <property type="match status" value="1"/>
</dbReference>
<evidence type="ECO:0000313" key="2">
    <source>
        <dbReference type="EMBL" id="GGP08617.1"/>
    </source>
</evidence>
<dbReference type="RefSeq" id="WP_188733344.1">
    <property type="nucleotide sequence ID" value="NZ_BMLW01000002.1"/>
</dbReference>
<organism evidence="2 3">
    <name type="scientific">Oceanobacillus neutriphilus</name>
    <dbReference type="NCBI Taxonomy" id="531815"/>
    <lineage>
        <taxon>Bacteria</taxon>
        <taxon>Bacillati</taxon>
        <taxon>Bacillota</taxon>
        <taxon>Bacilli</taxon>
        <taxon>Bacillales</taxon>
        <taxon>Bacillaceae</taxon>
        <taxon>Oceanobacillus</taxon>
    </lineage>
</organism>
<feature type="domain" description="HTH cro/C1-type" evidence="1">
    <location>
        <begin position="15"/>
        <end position="64"/>
    </location>
</feature>
<protein>
    <recommendedName>
        <fullName evidence="1">HTH cro/C1-type domain-containing protein</fullName>
    </recommendedName>
</protein>
<evidence type="ECO:0000313" key="3">
    <source>
        <dbReference type="Proteomes" id="UP000641206"/>
    </source>
</evidence>
<dbReference type="EMBL" id="BMLW01000002">
    <property type="protein sequence ID" value="GGP08617.1"/>
    <property type="molecule type" value="Genomic_DNA"/>
</dbReference>
<dbReference type="Gene3D" id="1.10.260.40">
    <property type="entry name" value="lambda repressor-like DNA-binding domains"/>
    <property type="match status" value="1"/>
</dbReference>